<protein>
    <recommendedName>
        <fullName evidence="3">Glycosyltransferase</fullName>
    </recommendedName>
</protein>
<reference evidence="1 2" key="1">
    <citation type="submission" date="2016-04" db="EMBL/GenBank/DDBJ databases">
        <title>Draft genome sequence of freshwater magnetotactic bacteria Magnetospirillum marisnigri SP-1 and Magnetospirillum moscoviense BB-1.</title>
        <authorList>
            <person name="Koziaeva V."/>
            <person name="Dziuba M.V."/>
            <person name="Ivanov T.M."/>
            <person name="Kuznetsov B."/>
            <person name="Grouzdev D.S."/>
        </authorList>
    </citation>
    <scope>NUCLEOTIDE SEQUENCE [LARGE SCALE GENOMIC DNA]</scope>
    <source>
        <strain evidence="1 2">SP-1</strain>
    </source>
</reference>
<dbReference type="RefSeq" id="WP_068489453.1">
    <property type="nucleotide sequence ID" value="NZ_LWQT01000020.1"/>
</dbReference>
<dbReference type="Proteomes" id="UP000078428">
    <property type="component" value="Unassembled WGS sequence"/>
</dbReference>
<evidence type="ECO:0008006" key="3">
    <source>
        <dbReference type="Google" id="ProtNLM"/>
    </source>
</evidence>
<gene>
    <name evidence="1" type="ORF">A6A04_11485</name>
</gene>
<dbReference type="EMBL" id="LWQT01000020">
    <property type="protein sequence ID" value="OAN55271.1"/>
    <property type="molecule type" value="Genomic_DNA"/>
</dbReference>
<evidence type="ECO:0000313" key="1">
    <source>
        <dbReference type="EMBL" id="OAN55271.1"/>
    </source>
</evidence>
<proteinExistence type="predicted"/>
<comment type="caution">
    <text evidence="1">The sequence shown here is derived from an EMBL/GenBank/DDBJ whole genome shotgun (WGS) entry which is preliminary data.</text>
</comment>
<sequence length="257" mass="28968">MSSFSIMLPSLRRDYAVSAIESINATSQGMDYEIVLVAPFRVDLPGVLHVHEETPRGTVAAHADAYAASTGDIVVAFADDHIALPGWLDGLAEEIAKGEDIHFPFLGGIDRANAEAFGTVYGLYYAYFPVISRASLEAVGGWYDPYYRAHFADPDLSLRVWSHEGYCTQFPGIRLADKFTEEDISPSVHKSTCQDRDLQAFIDRWHERYGKGFNKNWDEINFNYHRKFLSNNTFIEGIPPREFMLRNMSKAAKPESD</sequence>
<organism evidence="1 2">
    <name type="scientific">Paramagnetospirillum marisnigri</name>
    <dbReference type="NCBI Taxonomy" id="1285242"/>
    <lineage>
        <taxon>Bacteria</taxon>
        <taxon>Pseudomonadati</taxon>
        <taxon>Pseudomonadota</taxon>
        <taxon>Alphaproteobacteria</taxon>
        <taxon>Rhodospirillales</taxon>
        <taxon>Magnetospirillaceae</taxon>
        <taxon>Paramagnetospirillum</taxon>
    </lineage>
</organism>
<dbReference type="STRING" id="1285242.A6A04_11485"/>
<accession>A0A178MX26</accession>
<name>A0A178MX26_9PROT</name>
<dbReference type="SUPFAM" id="SSF53448">
    <property type="entry name" value="Nucleotide-diphospho-sugar transferases"/>
    <property type="match status" value="1"/>
</dbReference>
<dbReference type="InterPro" id="IPR029044">
    <property type="entry name" value="Nucleotide-diphossugar_trans"/>
</dbReference>
<keyword evidence="2" id="KW-1185">Reference proteome</keyword>
<evidence type="ECO:0000313" key="2">
    <source>
        <dbReference type="Proteomes" id="UP000078428"/>
    </source>
</evidence>
<dbReference type="OrthoDB" id="7299541at2"/>
<dbReference type="AlphaFoldDB" id="A0A178MX26"/>
<dbReference type="Gene3D" id="3.90.550.10">
    <property type="entry name" value="Spore Coat Polysaccharide Biosynthesis Protein SpsA, Chain A"/>
    <property type="match status" value="1"/>
</dbReference>